<keyword evidence="6 7" id="KW-0472">Membrane</keyword>
<keyword evidence="3" id="KW-1003">Cell membrane</keyword>
<protein>
    <submittedName>
        <fullName evidence="9">Carbohydrate ABC transporter membrane protein 1, CUT1 family</fullName>
    </submittedName>
</protein>
<evidence type="ECO:0000313" key="9">
    <source>
        <dbReference type="EMBL" id="SDD92562.1"/>
    </source>
</evidence>
<dbReference type="InterPro" id="IPR035906">
    <property type="entry name" value="MetI-like_sf"/>
</dbReference>
<dbReference type="AlphaFoldDB" id="A0A1G6YQI0"/>
<dbReference type="GO" id="GO:0055085">
    <property type="term" value="P:transmembrane transport"/>
    <property type="evidence" value="ECO:0007669"/>
    <property type="project" value="InterPro"/>
</dbReference>
<keyword evidence="4 7" id="KW-0812">Transmembrane</keyword>
<dbReference type="Proteomes" id="UP000198546">
    <property type="component" value="Chromosome i"/>
</dbReference>
<dbReference type="SUPFAM" id="SSF161098">
    <property type="entry name" value="MetI-like"/>
    <property type="match status" value="1"/>
</dbReference>
<reference evidence="9 10" key="1">
    <citation type="submission" date="2016-10" db="EMBL/GenBank/DDBJ databases">
        <authorList>
            <person name="de Groot N.N."/>
        </authorList>
    </citation>
    <scope>NUCLEOTIDE SEQUENCE [LARGE SCALE GENOMIC DNA]</scope>
    <source>
        <strain evidence="9 10">MON 2.2</strain>
    </source>
</reference>
<dbReference type="CDD" id="cd06261">
    <property type="entry name" value="TM_PBP2"/>
    <property type="match status" value="1"/>
</dbReference>
<evidence type="ECO:0000256" key="6">
    <source>
        <dbReference type="ARBA" id="ARBA00023136"/>
    </source>
</evidence>
<accession>A0A1G6YQI0</accession>
<feature type="transmembrane region" description="Helical" evidence="7">
    <location>
        <begin position="88"/>
        <end position="109"/>
    </location>
</feature>
<proteinExistence type="inferred from homology"/>
<feature type="transmembrane region" description="Helical" evidence="7">
    <location>
        <begin position="223"/>
        <end position="243"/>
    </location>
</feature>
<gene>
    <name evidence="9" type="ORF">SAMN04489747_2070</name>
</gene>
<evidence type="ECO:0000256" key="5">
    <source>
        <dbReference type="ARBA" id="ARBA00022989"/>
    </source>
</evidence>
<feature type="transmembrane region" description="Helical" evidence="7">
    <location>
        <begin position="169"/>
        <end position="192"/>
    </location>
</feature>
<dbReference type="Gene3D" id="1.10.3720.10">
    <property type="entry name" value="MetI-like"/>
    <property type="match status" value="1"/>
</dbReference>
<evidence type="ECO:0000313" key="10">
    <source>
        <dbReference type="Proteomes" id="UP000198546"/>
    </source>
</evidence>
<feature type="transmembrane region" description="Helical" evidence="7">
    <location>
        <begin position="121"/>
        <end position="141"/>
    </location>
</feature>
<dbReference type="STRING" id="675864.SAMN04489747_2070"/>
<dbReference type="SUPFAM" id="SSF160964">
    <property type="entry name" value="MalF N-terminal region-like"/>
    <property type="match status" value="1"/>
</dbReference>
<evidence type="ECO:0000256" key="7">
    <source>
        <dbReference type="RuleBase" id="RU363032"/>
    </source>
</evidence>
<dbReference type="EMBL" id="LT629688">
    <property type="protein sequence ID" value="SDD92562.1"/>
    <property type="molecule type" value="Genomic_DNA"/>
</dbReference>
<dbReference type="Pfam" id="PF00528">
    <property type="entry name" value="BPD_transp_1"/>
    <property type="match status" value="1"/>
</dbReference>
<dbReference type="PROSITE" id="PS50928">
    <property type="entry name" value="ABC_TM1"/>
    <property type="match status" value="1"/>
</dbReference>
<dbReference type="RefSeq" id="WP_197679282.1">
    <property type="nucleotide sequence ID" value="NZ_LT629688.1"/>
</dbReference>
<feature type="transmembrane region" description="Helical" evidence="7">
    <location>
        <begin position="28"/>
        <end position="46"/>
    </location>
</feature>
<feature type="transmembrane region" description="Helical" evidence="7">
    <location>
        <begin position="277"/>
        <end position="300"/>
    </location>
</feature>
<keyword evidence="2 7" id="KW-0813">Transport</keyword>
<comment type="similarity">
    <text evidence="7">Belongs to the binding-protein-dependent transport system permease family.</text>
</comment>
<keyword evidence="10" id="KW-1185">Reference proteome</keyword>
<evidence type="ECO:0000256" key="2">
    <source>
        <dbReference type="ARBA" id="ARBA00022448"/>
    </source>
</evidence>
<dbReference type="InterPro" id="IPR000515">
    <property type="entry name" value="MetI-like"/>
</dbReference>
<dbReference type="InterPro" id="IPR051393">
    <property type="entry name" value="ABC_transporter_permease"/>
</dbReference>
<dbReference type="PANTHER" id="PTHR30193">
    <property type="entry name" value="ABC TRANSPORTER PERMEASE PROTEIN"/>
    <property type="match status" value="1"/>
</dbReference>
<evidence type="ECO:0000259" key="8">
    <source>
        <dbReference type="PROSITE" id="PS50928"/>
    </source>
</evidence>
<sequence>MIVQTAPVPATTATRAPRPSRRGWQVNLLYLPALLLFGVFTIYPLMSGLAISFTNWDGYSVARSNVGFANYQRLLQDASFRLVLGNTFVYGIGSMVLQQLLGLGLALALDGRLRGRAFARSIIYLPVLVSPIVMGTFYYLLFQYNNGTLNQLVTAAGGERVAWLSDAEVAVTIIVVVNSLQFVGISMVIYLAGLQAISPEYPEAAMIDGAGAWQRLRHITLPLLQPAFATSVVLNLIGGLKLFDVIQVLSGGGPGISTNSVSTYIGRTYFDSQAAGYSAAMGMALFLIIVVLTLVASTALNRRRLEQQ</sequence>
<dbReference type="PANTHER" id="PTHR30193:SF37">
    <property type="entry name" value="INNER MEMBRANE ABC TRANSPORTER PERMEASE PROTEIN YCJO"/>
    <property type="match status" value="1"/>
</dbReference>
<feature type="domain" description="ABC transmembrane type-1" evidence="8">
    <location>
        <begin position="84"/>
        <end position="296"/>
    </location>
</feature>
<comment type="subcellular location">
    <subcellularLocation>
        <location evidence="1 7">Cell membrane</location>
        <topology evidence="1 7">Multi-pass membrane protein</topology>
    </subcellularLocation>
</comment>
<evidence type="ECO:0000256" key="3">
    <source>
        <dbReference type="ARBA" id="ARBA00022475"/>
    </source>
</evidence>
<evidence type="ECO:0000256" key="1">
    <source>
        <dbReference type="ARBA" id="ARBA00004651"/>
    </source>
</evidence>
<evidence type="ECO:0000256" key="4">
    <source>
        <dbReference type="ARBA" id="ARBA00022692"/>
    </source>
</evidence>
<organism evidence="9 10">
    <name type="scientific">Auraticoccus monumenti</name>
    <dbReference type="NCBI Taxonomy" id="675864"/>
    <lineage>
        <taxon>Bacteria</taxon>
        <taxon>Bacillati</taxon>
        <taxon>Actinomycetota</taxon>
        <taxon>Actinomycetes</taxon>
        <taxon>Propionibacteriales</taxon>
        <taxon>Propionibacteriaceae</taxon>
        <taxon>Auraticoccus</taxon>
    </lineage>
</organism>
<dbReference type="GO" id="GO:0005886">
    <property type="term" value="C:plasma membrane"/>
    <property type="evidence" value="ECO:0007669"/>
    <property type="project" value="UniProtKB-SubCell"/>
</dbReference>
<name>A0A1G6YQI0_9ACTN</name>
<keyword evidence="5 7" id="KW-1133">Transmembrane helix</keyword>